<sequence length="246" mass="27697">MNCEALTPEAWLATNPLADGERLYVVFGSVSEADALAAYRRHDGLQVPMPLWKGTPYAGWLEAMPYLVEAAPQGEFLAWCGTVRCRDWGWLAVSSHPPAQVFDYLRSLTQVKLPDGTAVFLRLWDGHQLLALLDHEQVGSPALLPVFSRVWSNGQARSLRQAARLNIEPFPWWPVSAELLEHLHRRDPGPVIDNLMQWLREVHPDLYFALPEATLRCKVERLALGAPLDTPAMERLLAHVNKDITP</sequence>
<accession>A0ABY9QU39</accession>
<proteinExistence type="predicted"/>
<name>A0ABY9QU39_9PSED</name>
<reference evidence="2 3" key="1">
    <citation type="submission" date="2023-08" db="EMBL/GenBank/DDBJ databases">
        <title>Complete Genome Sequence of Pseudomonas entomophila TVIN A01.</title>
        <authorList>
            <person name="Shelke T."/>
            <person name="Mahar N.S."/>
            <person name="Gupta I."/>
            <person name="Gupta V."/>
        </authorList>
    </citation>
    <scope>NUCLEOTIDE SEQUENCE [LARGE SCALE GENOMIC DNA]</scope>
    <source>
        <strain evidence="2 3">TVIN-A01</strain>
    </source>
</reference>
<keyword evidence="3" id="KW-1185">Reference proteome</keyword>
<organism evidence="2 3">
    <name type="scientific">Pseudomonas entomophila</name>
    <dbReference type="NCBI Taxonomy" id="312306"/>
    <lineage>
        <taxon>Bacteria</taxon>
        <taxon>Pseudomonadati</taxon>
        <taxon>Pseudomonadota</taxon>
        <taxon>Gammaproteobacteria</taxon>
        <taxon>Pseudomonadales</taxon>
        <taxon>Pseudomonadaceae</taxon>
        <taxon>Pseudomonas</taxon>
    </lineage>
</organism>
<evidence type="ECO:0000259" key="1">
    <source>
        <dbReference type="Pfam" id="PF13503"/>
    </source>
</evidence>
<gene>
    <name evidence="2" type="ORF">RAH46_09560</name>
</gene>
<evidence type="ECO:0000313" key="3">
    <source>
        <dbReference type="Proteomes" id="UP001183127"/>
    </source>
</evidence>
<dbReference type="Pfam" id="PF13503">
    <property type="entry name" value="DUF4123"/>
    <property type="match status" value="1"/>
</dbReference>
<dbReference type="EMBL" id="CP132921">
    <property type="protein sequence ID" value="WMW07568.1"/>
    <property type="molecule type" value="Genomic_DNA"/>
</dbReference>
<evidence type="ECO:0000313" key="2">
    <source>
        <dbReference type="EMBL" id="WMW07568.1"/>
    </source>
</evidence>
<dbReference type="RefSeq" id="WP_011535066.1">
    <property type="nucleotide sequence ID" value="NZ_CP132921.1"/>
</dbReference>
<dbReference type="GeneID" id="32807013"/>
<protein>
    <submittedName>
        <fullName evidence="2">DUF4123 domain-containing protein</fullName>
    </submittedName>
</protein>
<dbReference type="Proteomes" id="UP001183127">
    <property type="component" value="Chromosome"/>
</dbReference>
<dbReference type="InterPro" id="IPR025391">
    <property type="entry name" value="DUF4123"/>
</dbReference>
<feature type="domain" description="DUF4123" evidence="1">
    <location>
        <begin position="23"/>
        <end position="135"/>
    </location>
</feature>